<dbReference type="EMBL" id="CP000774">
    <property type="protein sequence ID" value="ABS64204.1"/>
    <property type="molecule type" value="Genomic_DNA"/>
</dbReference>
<dbReference type="GO" id="GO:0003677">
    <property type="term" value="F:DNA binding"/>
    <property type="evidence" value="ECO:0007669"/>
    <property type="project" value="UniProtKB-UniRule"/>
</dbReference>
<dbReference type="SMART" id="SM00966">
    <property type="entry name" value="SpoVT_AbrB"/>
    <property type="match status" value="1"/>
</dbReference>
<dbReference type="OrthoDB" id="9809003at2"/>
<dbReference type="AlphaFoldDB" id="A7HWC1"/>
<accession>A7HWC1</accession>
<evidence type="ECO:0000256" key="1">
    <source>
        <dbReference type="PROSITE-ProRule" id="PRU01076"/>
    </source>
</evidence>
<protein>
    <submittedName>
        <fullName evidence="3">Transcriptional regulator, AbrB family</fullName>
    </submittedName>
</protein>
<dbReference type="RefSeq" id="WP_012111516.1">
    <property type="nucleotide sequence ID" value="NC_009719.1"/>
</dbReference>
<evidence type="ECO:0000259" key="2">
    <source>
        <dbReference type="PROSITE" id="PS51740"/>
    </source>
</evidence>
<dbReference type="Gene3D" id="2.10.260.10">
    <property type="match status" value="1"/>
</dbReference>
<reference evidence="3 4" key="1">
    <citation type="journal article" date="2011" name="Stand. Genomic Sci.">
        <title>Complete genome sequence of Parvibaculum lavamentivorans type strain (DS-1(T)).</title>
        <authorList>
            <person name="Schleheck D."/>
            <person name="Weiss M."/>
            <person name="Pitluck S."/>
            <person name="Bruce D."/>
            <person name="Land M.L."/>
            <person name="Han S."/>
            <person name="Saunders E."/>
            <person name="Tapia R."/>
            <person name="Detter C."/>
            <person name="Brettin T."/>
            <person name="Han J."/>
            <person name="Woyke T."/>
            <person name="Goodwin L."/>
            <person name="Pennacchio L."/>
            <person name="Nolan M."/>
            <person name="Cook A.M."/>
            <person name="Kjelleberg S."/>
            <person name="Thomas T."/>
        </authorList>
    </citation>
    <scope>NUCLEOTIDE SEQUENCE [LARGE SCALE GENOMIC DNA]</scope>
    <source>
        <strain evidence="4">DS-1 / DSM 13023 / NCIMB 13966</strain>
    </source>
</reference>
<dbReference type="STRING" id="402881.Plav_2596"/>
<proteinExistence type="predicted"/>
<evidence type="ECO:0000313" key="4">
    <source>
        <dbReference type="Proteomes" id="UP000006377"/>
    </source>
</evidence>
<dbReference type="Pfam" id="PF04014">
    <property type="entry name" value="MazE_antitoxin"/>
    <property type="match status" value="1"/>
</dbReference>
<gene>
    <name evidence="3" type="ordered locus">Plav_2596</name>
</gene>
<dbReference type="NCBIfam" id="TIGR01439">
    <property type="entry name" value="lp_hng_hel_AbrB"/>
    <property type="match status" value="1"/>
</dbReference>
<dbReference type="InterPro" id="IPR037914">
    <property type="entry name" value="SpoVT-AbrB_sf"/>
</dbReference>
<dbReference type="SUPFAM" id="SSF89447">
    <property type="entry name" value="AbrB/MazE/MraZ-like"/>
    <property type="match status" value="1"/>
</dbReference>
<dbReference type="InterPro" id="IPR007159">
    <property type="entry name" value="SpoVT-AbrB_dom"/>
</dbReference>
<keyword evidence="4" id="KW-1185">Reference proteome</keyword>
<dbReference type="PROSITE" id="PS51740">
    <property type="entry name" value="SPOVT_ABRB"/>
    <property type="match status" value="1"/>
</dbReference>
<feature type="domain" description="SpoVT-AbrB" evidence="2">
    <location>
        <begin position="1"/>
        <end position="46"/>
    </location>
</feature>
<organism evidence="3 4">
    <name type="scientific">Parvibaculum lavamentivorans (strain DS-1 / DSM 13023 / NCIMB 13966)</name>
    <dbReference type="NCBI Taxonomy" id="402881"/>
    <lineage>
        <taxon>Bacteria</taxon>
        <taxon>Pseudomonadati</taxon>
        <taxon>Pseudomonadota</taxon>
        <taxon>Alphaproteobacteria</taxon>
        <taxon>Hyphomicrobiales</taxon>
        <taxon>Parvibaculaceae</taxon>
        <taxon>Parvibaculum</taxon>
    </lineage>
</organism>
<dbReference type="eggNOG" id="COG2002">
    <property type="taxonomic scope" value="Bacteria"/>
</dbReference>
<keyword evidence="1" id="KW-0238">DNA-binding</keyword>
<dbReference type="Proteomes" id="UP000006377">
    <property type="component" value="Chromosome"/>
</dbReference>
<dbReference type="KEGG" id="pla:Plav_2596"/>
<sequence length="79" mass="8636">MGTIVTSKGQVTIPKAVRDRLGIKPGTEVQFEPTEDGRFLLTTAGRKRSLKKSPFARLRGTATVKMSTEEIMALTRGES</sequence>
<dbReference type="HOGENOM" id="CLU_158484_5_1_5"/>
<evidence type="ECO:0000313" key="3">
    <source>
        <dbReference type="EMBL" id="ABS64204.1"/>
    </source>
</evidence>
<name>A7HWC1_PARL1</name>